<dbReference type="GO" id="GO:0006772">
    <property type="term" value="P:thiamine metabolic process"/>
    <property type="evidence" value="ECO:0007669"/>
    <property type="project" value="UniProtKB-UniRule"/>
</dbReference>
<dbReference type="PANTHER" id="PTHR41299">
    <property type="entry name" value="THIAMINE PYROPHOSPHOKINASE"/>
    <property type="match status" value="1"/>
</dbReference>
<dbReference type="NCBIfam" id="TIGR01378">
    <property type="entry name" value="thi_PPkinase"/>
    <property type="match status" value="1"/>
</dbReference>
<dbReference type="InterPro" id="IPR007371">
    <property type="entry name" value="TPK_catalytic"/>
</dbReference>
<dbReference type="SUPFAM" id="SSF63999">
    <property type="entry name" value="Thiamin pyrophosphokinase, catalytic domain"/>
    <property type="match status" value="1"/>
</dbReference>
<dbReference type="Pfam" id="PF04265">
    <property type="entry name" value="TPK_B1_binding"/>
    <property type="match status" value="1"/>
</dbReference>
<comment type="caution">
    <text evidence="7">The sequence shown here is derived from an EMBL/GenBank/DDBJ whole genome shotgun (WGS) entry which is preliminary data.</text>
</comment>
<dbReference type="SMART" id="SM00983">
    <property type="entry name" value="TPK_B1_binding"/>
    <property type="match status" value="1"/>
</dbReference>
<evidence type="ECO:0000256" key="4">
    <source>
        <dbReference type="ARBA" id="ARBA00022840"/>
    </source>
</evidence>
<feature type="domain" description="Thiamin pyrophosphokinase thiamin-binding" evidence="6">
    <location>
        <begin position="144"/>
        <end position="214"/>
    </location>
</feature>
<gene>
    <name evidence="7" type="ORF">EL18_03022</name>
</gene>
<dbReference type="InterPro" id="IPR007373">
    <property type="entry name" value="Thiamin_PyroPKinase_B1-bd"/>
</dbReference>
<dbReference type="GO" id="GO:0016301">
    <property type="term" value="F:kinase activity"/>
    <property type="evidence" value="ECO:0007669"/>
    <property type="project" value="UniProtKB-KW"/>
</dbReference>
<dbReference type="GO" id="GO:0005524">
    <property type="term" value="F:ATP binding"/>
    <property type="evidence" value="ECO:0007669"/>
    <property type="project" value="UniProtKB-KW"/>
</dbReference>
<dbReference type="PANTHER" id="PTHR41299:SF1">
    <property type="entry name" value="THIAMINE PYROPHOSPHOKINASE"/>
    <property type="match status" value="1"/>
</dbReference>
<evidence type="ECO:0000256" key="1">
    <source>
        <dbReference type="ARBA" id="ARBA00022679"/>
    </source>
</evidence>
<evidence type="ECO:0000256" key="5">
    <source>
        <dbReference type="NCBIfam" id="TIGR01378"/>
    </source>
</evidence>
<dbReference type="eggNOG" id="COG1564">
    <property type="taxonomic scope" value="Bacteria"/>
</dbReference>
<proteinExistence type="predicted"/>
<name>A0A084U732_9HYPH</name>
<dbReference type="InterPro" id="IPR053149">
    <property type="entry name" value="TPK"/>
</dbReference>
<accession>A0A084U732</accession>
<evidence type="ECO:0000313" key="8">
    <source>
        <dbReference type="Proteomes" id="UP000053675"/>
    </source>
</evidence>
<organism evidence="7 8">
    <name type="scientific">Nitratireductor basaltis</name>
    <dbReference type="NCBI Taxonomy" id="472175"/>
    <lineage>
        <taxon>Bacteria</taxon>
        <taxon>Pseudomonadati</taxon>
        <taxon>Pseudomonadota</taxon>
        <taxon>Alphaproteobacteria</taxon>
        <taxon>Hyphomicrobiales</taxon>
        <taxon>Phyllobacteriaceae</taxon>
        <taxon>Nitratireductor</taxon>
    </lineage>
</organism>
<keyword evidence="3 7" id="KW-0418">Kinase</keyword>
<evidence type="ECO:0000313" key="7">
    <source>
        <dbReference type="EMBL" id="KFB08768.1"/>
    </source>
</evidence>
<dbReference type="EC" id="2.7.6.2" evidence="5"/>
<dbReference type="GO" id="GO:0030975">
    <property type="term" value="F:thiamine binding"/>
    <property type="evidence" value="ECO:0007669"/>
    <property type="project" value="InterPro"/>
</dbReference>
<dbReference type="Gene3D" id="3.40.50.10240">
    <property type="entry name" value="Thiamin pyrophosphokinase, catalytic domain"/>
    <property type="match status" value="1"/>
</dbReference>
<keyword evidence="1" id="KW-0808">Transferase</keyword>
<dbReference type="CDD" id="cd07995">
    <property type="entry name" value="TPK"/>
    <property type="match status" value="1"/>
</dbReference>
<keyword evidence="2" id="KW-0547">Nucleotide-binding</keyword>
<dbReference type="Pfam" id="PF04263">
    <property type="entry name" value="TPK_catalytic"/>
    <property type="match status" value="1"/>
</dbReference>
<sequence length="225" mass="24357">MRANAVSRRAMSRFVILLGGELAPTRRLSAMLEGSRIIAADSGMRHASLLGVTPELWVGDFDSVDAAMRNAFAYVPTREFPPEKDKTDGELAIDHALEEGATALVLAGAFGGERADHAHLHLTQVVRLCEMGVPTLVTSGNQEGRHLAAGVQHEFDYAPGTIFSILLFEPLSGLTVEGARWPLDHVEVEFGSSLTLSNYVADRLAIRLEKGRAMLVAHLNDEETA</sequence>
<reference evidence="7 8" key="1">
    <citation type="submission" date="2014-05" db="EMBL/GenBank/DDBJ databases">
        <title>Draft Genome Sequence of Nitratireductor basaltis Strain UMTGB225, A Marine Bacterium Isolated from Green Barrel Tunicate.</title>
        <authorList>
            <person name="Gan H.Y."/>
        </authorList>
    </citation>
    <scope>NUCLEOTIDE SEQUENCE [LARGE SCALE GENOMIC DNA]</scope>
    <source>
        <strain evidence="7 8">UMTGB225</strain>
    </source>
</reference>
<dbReference type="InterPro" id="IPR036759">
    <property type="entry name" value="TPK_catalytic_sf"/>
</dbReference>
<dbReference type="InterPro" id="IPR006282">
    <property type="entry name" value="Thi_PPkinase"/>
</dbReference>
<dbReference type="EMBL" id="JMQM01000002">
    <property type="protein sequence ID" value="KFB08768.1"/>
    <property type="molecule type" value="Genomic_DNA"/>
</dbReference>
<evidence type="ECO:0000259" key="6">
    <source>
        <dbReference type="SMART" id="SM00983"/>
    </source>
</evidence>
<dbReference type="PATRIC" id="fig|472175.3.peg.3018"/>
<dbReference type="GO" id="GO:0009229">
    <property type="term" value="P:thiamine diphosphate biosynthetic process"/>
    <property type="evidence" value="ECO:0007669"/>
    <property type="project" value="InterPro"/>
</dbReference>
<dbReference type="STRING" id="472175.EL18_03022"/>
<protein>
    <recommendedName>
        <fullName evidence="5">Thiamine diphosphokinase</fullName>
        <ecNumber evidence="5">2.7.6.2</ecNumber>
    </recommendedName>
</protein>
<evidence type="ECO:0000256" key="3">
    <source>
        <dbReference type="ARBA" id="ARBA00022777"/>
    </source>
</evidence>
<keyword evidence="8" id="KW-1185">Reference proteome</keyword>
<keyword evidence="4" id="KW-0067">ATP-binding</keyword>
<evidence type="ECO:0000256" key="2">
    <source>
        <dbReference type="ARBA" id="ARBA00022741"/>
    </source>
</evidence>
<dbReference type="AlphaFoldDB" id="A0A084U732"/>
<dbReference type="Proteomes" id="UP000053675">
    <property type="component" value="Unassembled WGS sequence"/>
</dbReference>
<dbReference type="GO" id="GO:0004788">
    <property type="term" value="F:thiamine diphosphokinase activity"/>
    <property type="evidence" value="ECO:0007669"/>
    <property type="project" value="UniProtKB-UniRule"/>
</dbReference>